<evidence type="ECO:0000313" key="2">
    <source>
        <dbReference type="Proteomes" id="UP000640485"/>
    </source>
</evidence>
<comment type="caution">
    <text evidence="1">The sequence shown here is derived from an EMBL/GenBank/DDBJ whole genome shotgun (WGS) entry which is preliminary data.</text>
</comment>
<gene>
    <name evidence="1" type="ORF">JJJ17_00230</name>
</gene>
<dbReference type="RefSeq" id="WP_200682923.1">
    <property type="nucleotide sequence ID" value="NZ_JAEPRQ010000001.1"/>
</dbReference>
<accession>A0A934S908</accession>
<dbReference type="Proteomes" id="UP000640485">
    <property type="component" value="Unassembled WGS sequence"/>
</dbReference>
<dbReference type="Pfam" id="PF06748">
    <property type="entry name" value="DUF1217"/>
    <property type="match status" value="1"/>
</dbReference>
<dbReference type="InterPro" id="IPR023157">
    <property type="entry name" value="AGR-C-984p-like_sf"/>
</dbReference>
<evidence type="ECO:0000313" key="1">
    <source>
        <dbReference type="EMBL" id="MBK4214341.1"/>
    </source>
</evidence>
<dbReference type="Gene3D" id="1.10.3700.10">
    <property type="entry name" value="AGR C 984p-like"/>
    <property type="match status" value="1"/>
</dbReference>
<proteinExistence type="predicted"/>
<dbReference type="SUPFAM" id="SSF158837">
    <property type="entry name" value="AGR C 984p-like"/>
    <property type="match status" value="1"/>
</dbReference>
<dbReference type="EMBL" id="JAEPRQ010000001">
    <property type="protein sequence ID" value="MBK4214341.1"/>
    <property type="molecule type" value="Genomic_DNA"/>
</dbReference>
<name>A0A934S908_9RHOB</name>
<dbReference type="InterPro" id="IPR010626">
    <property type="entry name" value="DUF1217"/>
</dbReference>
<sequence>MSVAISFGGGGIAGWRALQNGAARQLANVSSDPVVQRAIGQFRDGIGSVSTPEDLVNNYNLLRVALGAYGLEADIANKGFIRKVLESDVADSTSLVNRLSDKRYLRLARALNLGAGEKLPNTEALKTQIADAYIQREYERRVGNADESLRLALNAQRELQSFATRTSSDKTMWYEVLGNPPLRKVFEVAFGFGSHYGKLPVDRQLSEYMKAAERVFGSSSFKQIASQEGIDKLVTSFLAREQLVKNSVGQSRYSAALHLLSMAAAPRR</sequence>
<keyword evidence="2" id="KW-1185">Reference proteome</keyword>
<protein>
    <submittedName>
        <fullName evidence="1">DUF1217 domain-containing protein</fullName>
    </submittedName>
</protein>
<reference evidence="1" key="1">
    <citation type="submission" date="2021-01" db="EMBL/GenBank/DDBJ databases">
        <title>Paracoccus amoyensis sp. nov., isolated from the surface seawater along the coast of Xiamen Island, China.</title>
        <authorList>
            <person name="Lyu L."/>
        </authorList>
    </citation>
    <scope>NUCLEOTIDE SEQUENCE</scope>
    <source>
        <strain evidence="1">MJ17</strain>
    </source>
</reference>
<dbReference type="AlphaFoldDB" id="A0A934S908"/>
<organism evidence="1 2">
    <name type="scientific">Paracoccus caeni</name>
    <dbReference type="NCBI Taxonomy" id="657651"/>
    <lineage>
        <taxon>Bacteria</taxon>
        <taxon>Pseudomonadati</taxon>
        <taxon>Pseudomonadota</taxon>
        <taxon>Alphaproteobacteria</taxon>
        <taxon>Rhodobacterales</taxon>
        <taxon>Paracoccaceae</taxon>
        <taxon>Paracoccus</taxon>
    </lineage>
</organism>